<dbReference type="PANTHER" id="PTHR35337">
    <property type="entry name" value="SLR1478 PROTEIN"/>
    <property type="match status" value="1"/>
</dbReference>
<protein>
    <submittedName>
        <fullName evidence="2">Stage II sporulation protein M</fullName>
    </submittedName>
</protein>
<reference evidence="2 3" key="1">
    <citation type="submission" date="2019-12" db="EMBL/GenBank/DDBJ databases">
        <authorList>
            <person name="Kun Z."/>
        </authorList>
    </citation>
    <scope>NUCLEOTIDE SEQUENCE [LARGE SCALE GENOMIC DNA]</scope>
    <source>
        <strain evidence="2 3">YIM 123512</strain>
    </source>
</reference>
<keyword evidence="1" id="KW-0472">Membrane</keyword>
<evidence type="ECO:0000313" key="3">
    <source>
        <dbReference type="Proteomes" id="UP000473325"/>
    </source>
</evidence>
<proteinExistence type="predicted"/>
<keyword evidence="1" id="KW-1133">Transmembrane helix</keyword>
<feature type="transmembrane region" description="Helical" evidence="1">
    <location>
        <begin position="284"/>
        <end position="304"/>
    </location>
</feature>
<dbReference type="Pfam" id="PF01944">
    <property type="entry name" value="SpoIIM"/>
    <property type="match status" value="1"/>
</dbReference>
<feature type="transmembrane region" description="Helical" evidence="1">
    <location>
        <begin position="255"/>
        <end position="277"/>
    </location>
</feature>
<sequence length="331" mass="36304">MDLDAYVLTHVHTWQRLETLVHTRRLSGAESDELVDLYQLVATHLSVVRTSAPDPALVAYLSSLLAKARTKAVGTRTGSWRGFTGFFTERFPAALYRLRWWWLGCLAGNVVVTAVMMLWLLDHPDVEQSLLTPAEVQQLVDQDFEGYYSEYAASHFATQVWVNNAWVAALCIALGILGLPVIWLLFQNIANLAIIGSIMHRHDAGQRFWGLILPHGLLELTAVFVAGGIGLRLFWSWIEPGGLTRAQSIAREGRTAATVAMGLVAVLAVSGVIEGFVTPSGLPTWARVGIGIVAELAFLAYVFVLGRQAHARGVTGDVDARYLEDRVASRA</sequence>
<feature type="transmembrane region" description="Helical" evidence="1">
    <location>
        <begin position="100"/>
        <end position="121"/>
    </location>
</feature>
<feature type="transmembrane region" description="Helical" evidence="1">
    <location>
        <begin position="165"/>
        <end position="186"/>
    </location>
</feature>
<name>A0A6L7F2Z1_9ACTN</name>
<dbReference type="PANTHER" id="PTHR35337:SF1">
    <property type="entry name" value="SLR1478 PROTEIN"/>
    <property type="match status" value="1"/>
</dbReference>
<accession>A0A6L7F2Z1</accession>
<dbReference type="AlphaFoldDB" id="A0A6L7F2Z1"/>
<evidence type="ECO:0000256" key="1">
    <source>
        <dbReference type="SAM" id="Phobius"/>
    </source>
</evidence>
<dbReference type="Proteomes" id="UP000473325">
    <property type="component" value="Unassembled WGS sequence"/>
</dbReference>
<organism evidence="2 3">
    <name type="scientific">Nocardioides flavescens</name>
    <dbReference type="NCBI Taxonomy" id="2691959"/>
    <lineage>
        <taxon>Bacteria</taxon>
        <taxon>Bacillati</taxon>
        <taxon>Actinomycetota</taxon>
        <taxon>Actinomycetes</taxon>
        <taxon>Propionibacteriales</taxon>
        <taxon>Nocardioidaceae</taxon>
        <taxon>Nocardioides</taxon>
    </lineage>
</organism>
<evidence type="ECO:0000313" key="2">
    <source>
        <dbReference type="EMBL" id="MXG90464.1"/>
    </source>
</evidence>
<dbReference type="EMBL" id="WUEK01000007">
    <property type="protein sequence ID" value="MXG90464.1"/>
    <property type="molecule type" value="Genomic_DNA"/>
</dbReference>
<keyword evidence="1" id="KW-0812">Transmembrane</keyword>
<dbReference type="RefSeq" id="WP_160878396.1">
    <property type="nucleotide sequence ID" value="NZ_WUEK01000007.1"/>
</dbReference>
<keyword evidence="3" id="KW-1185">Reference proteome</keyword>
<comment type="caution">
    <text evidence="2">The sequence shown here is derived from an EMBL/GenBank/DDBJ whole genome shotgun (WGS) entry which is preliminary data.</text>
</comment>
<gene>
    <name evidence="2" type="ORF">GRQ65_12995</name>
</gene>
<dbReference type="InterPro" id="IPR002798">
    <property type="entry name" value="SpoIIM-like"/>
</dbReference>